<reference evidence="1" key="1">
    <citation type="journal article" date="2020" name="Nature">
        <title>Giant virus diversity and host interactions through global metagenomics.</title>
        <authorList>
            <person name="Schulz F."/>
            <person name="Roux S."/>
            <person name="Paez-Espino D."/>
            <person name="Jungbluth S."/>
            <person name="Walsh D.A."/>
            <person name="Denef V.J."/>
            <person name="McMahon K.D."/>
            <person name="Konstantinidis K.T."/>
            <person name="Eloe-Fadrosh E.A."/>
            <person name="Kyrpides N.C."/>
            <person name="Woyke T."/>
        </authorList>
    </citation>
    <scope>NUCLEOTIDE SEQUENCE</scope>
    <source>
        <strain evidence="1">GVMAG-M-3300023184-18</strain>
    </source>
</reference>
<name>A0A6C0I3Q8_9ZZZZ</name>
<accession>A0A6C0I3Q8</accession>
<organism evidence="1">
    <name type="scientific">viral metagenome</name>
    <dbReference type="NCBI Taxonomy" id="1070528"/>
    <lineage>
        <taxon>unclassified sequences</taxon>
        <taxon>metagenomes</taxon>
        <taxon>organismal metagenomes</taxon>
    </lineage>
</organism>
<dbReference type="EMBL" id="MN740080">
    <property type="protein sequence ID" value="QHT87035.1"/>
    <property type="molecule type" value="Genomic_DNA"/>
</dbReference>
<proteinExistence type="predicted"/>
<dbReference type="SUPFAM" id="SSF52540">
    <property type="entry name" value="P-loop containing nucleoside triphosphate hydrolases"/>
    <property type="match status" value="1"/>
</dbReference>
<sequence>MNAASKSHILHFDDYLQKNKKHSMHPKLCVLYKKFPSTIHNLKNLIFYGPSGVGKYTQMLSCIQKYSPSELKYEKRLTVHFNKEQYLIKMSDIHFEIDMSLLGCNAKLLWNEIYSQIIDVIISSSSHNQVGIIVCTHFHKINSELLDNFYSYMQGINSTRLKYILISEHVGFIPDNIMHNCKIIHVPKPTASNYNKCSNASHTSVASPATPATTNKNIILPQTTDSYSSLHFTIPITPPTMTKTIKCEQQRECELANCFPHESLCNVILDNLKNPDNLKFLAFRDILYDILIYNYDVGECMWYILNDLINCGLLQINDLSDILIETYTSLQYFNNNYRPIYHLENCMYNIISKIHGYGVIKN</sequence>
<evidence type="ECO:0000313" key="1">
    <source>
        <dbReference type="EMBL" id="QHT87035.1"/>
    </source>
</evidence>
<dbReference type="InterPro" id="IPR027417">
    <property type="entry name" value="P-loop_NTPase"/>
</dbReference>
<dbReference type="AlphaFoldDB" id="A0A6C0I3Q8"/>
<evidence type="ECO:0008006" key="2">
    <source>
        <dbReference type="Google" id="ProtNLM"/>
    </source>
</evidence>
<protein>
    <recommendedName>
        <fullName evidence="2">Replication factor C C-terminal domain-containing protein</fullName>
    </recommendedName>
</protein>
<dbReference type="Gene3D" id="3.40.50.300">
    <property type="entry name" value="P-loop containing nucleotide triphosphate hydrolases"/>
    <property type="match status" value="1"/>
</dbReference>